<dbReference type="AlphaFoldDB" id="A0A221W2J1"/>
<name>A0A221W2J1_9PSEU</name>
<organism evidence="1 2">
    <name type="scientific">Actinoalloteichus hoggarensis</name>
    <dbReference type="NCBI Taxonomy" id="1470176"/>
    <lineage>
        <taxon>Bacteria</taxon>
        <taxon>Bacillati</taxon>
        <taxon>Actinomycetota</taxon>
        <taxon>Actinomycetes</taxon>
        <taxon>Pseudonocardiales</taxon>
        <taxon>Pseudonocardiaceae</taxon>
        <taxon>Actinoalloteichus</taxon>
    </lineage>
</organism>
<dbReference type="Proteomes" id="UP000204221">
    <property type="component" value="Chromosome"/>
</dbReference>
<dbReference type="KEGG" id="ahg:AHOG_11755"/>
<keyword evidence="2" id="KW-1185">Reference proteome</keyword>
<dbReference type="EMBL" id="CP022521">
    <property type="protein sequence ID" value="ASO19994.1"/>
    <property type="molecule type" value="Genomic_DNA"/>
</dbReference>
<sequence>MSQQPTPPLTGLVDEYLDWYYDRHPVHAATLGSEAHRHTLGDFSASALQSVEAEQARWLRRFEQIDAAGLTVDDTVDRDLLIATLRGGAIHARWPSWRRDPSVYTGPIFTSLFLTFLRGGAPESELVASACGRLAEVPAVLAACRANLDPELAAPLLVGRALDQARTGREFLTSALPAMVTDPGLRARLAEAAVPAAEAFDTLVAFLTEFAERARGDWRMGEQSYSALLLDKELLGYDTAELHRRGLAAHAALEEEMREAARRVPGGSSDWRAVMERLQDDYPPTLEAMRAEYAAETERARRFLVERELVSFADGEHCEVLPSPAFQRPILSVAYYMAPPPLTTSRLGHFFVPHTPDDFTEEQVRQRLKTNARAQMPTIAVHEAYPGHHWHLSWAAGGPRRVRKTFRTSYFSEGWALYVETMMREQGYFADPAHELGHLEARLFRAARIVVDTALHTGEMEIAEAERFLSTKAALTPGTAVGEVRRYCSWPTQAPSYLTGCLEIESIRADYLAAGRGSLREFHDTVAGSGALPLGLARRVALES</sequence>
<proteinExistence type="predicted"/>
<dbReference type="OrthoDB" id="9760040at2"/>
<evidence type="ECO:0000313" key="1">
    <source>
        <dbReference type="EMBL" id="ASO19994.1"/>
    </source>
</evidence>
<dbReference type="InterPro" id="IPR010281">
    <property type="entry name" value="DUF885"/>
</dbReference>
<reference evidence="1 2" key="1">
    <citation type="submission" date="2017-07" db="EMBL/GenBank/DDBJ databases">
        <title>Complete genome sequence of Actinoalloteichus hoggarensis DSM 45943, type strain of Actinoalloteichus hoggarensis.</title>
        <authorList>
            <person name="Ruckert C."/>
            <person name="Nouioui I."/>
            <person name="Willmese J."/>
            <person name="van Wezel G."/>
            <person name="Klenk H.-P."/>
            <person name="Kalinowski J."/>
            <person name="Zotchev S.B."/>
        </authorList>
    </citation>
    <scope>NUCLEOTIDE SEQUENCE [LARGE SCALE GENOMIC DNA]</scope>
    <source>
        <strain evidence="1 2">DSM 45943</strain>
    </source>
</reference>
<dbReference type="RefSeq" id="WP_093941400.1">
    <property type="nucleotide sequence ID" value="NZ_CP022521.1"/>
</dbReference>
<dbReference type="PANTHER" id="PTHR33361">
    <property type="entry name" value="GLR0591 PROTEIN"/>
    <property type="match status" value="1"/>
</dbReference>
<gene>
    <name evidence="1" type="ORF">AHOG_11755</name>
</gene>
<accession>A0A221W2J1</accession>
<dbReference type="Pfam" id="PF05960">
    <property type="entry name" value="DUF885"/>
    <property type="match status" value="1"/>
</dbReference>
<dbReference type="PANTHER" id="PTHR33361:SF15">
    <property type="entry name" value="DUF885 FAMILY LIPOPROTEIN"/>
    <property type="match status" value="1"/>
</dbReference>
<protein>
    <submittedName>
        <fullName evidence="1">Uncharacterized protein</fullName>
    </submittedName>
</protein>
<evidence type="ECO:0000313" key="2">
    <source>
        <dbReference type="Proteomes" id="UP000204221"/>
    </source>
</evidence>